<keyword evidence="1 3" id="KW-0489">Methyltransferase</keyword>
<dbReference type="InterPro" id="IPR038375">
    <property type="entry name" value="NDUFAF7_sf"/>
</dbReference>
<dbReference type="Gene3D" id="3.40.50.12710">
    <property type="match status" value="1"/>
</dbReference>
<keyword evidence="2 3" id="KW-0808">Transferase</keyword>
<accession>A0A6M9PWZ9</accession>
<organism evidence="3 4">
    <name type="scientific">Polynucleobacter antarcticus</name>
    <dbReference type="NCBI Taxonomy" id="1743162"/>
    <lineage>
        <taxon>Bacteria</taxon>
        <taxon>Pseudomonadati</taxon>
        <taxon>Pseudomonadota</taxon>
        <taxon>Betaproteobacteria</taxon>
        <taxon>Burkholderiales</taxon>
        <taxon>Burkholderiaceae</taxon>
        <taxon>Polynucleobacter</taxon>
    </lineage>
</organism>
<dbReference type="SUPFAM" id="SSF53335">
    <property type="entry name" value="S-adenosyl-L-methionine-dependent methyltransferases"/>
    <property type="match status" value="1"/>
</dbReference>
<dbReference type="InterPro" id="IPR029063">
    <property type="entry name" value="SAM-dependent_MTases_sf"/>
</dbReference>
<dbReference type="GO" id="GO:0032259">
    <property type="term" value="P:methylation"/>
    <property type="evidence" value="ECO:0007669"/>
    <property type="project" value="UniProtKB-KW"/>
</dbReference>
<sequence length="401" mass="44236">MDITLTSLETAHTELLQQQIMAEIASQGGKIPFSKYMEMALYAPGMGYYSAGAHKLGSGGDFTTAPEISPLFGAAIVSTLLPILRGLQSQGLPTQILEFGAGTGKLAESILTRLHELGFALDRYDIIEISPDLAQRQVARLQTLSQKLSLSTQCHWLSALPSQFKGIILANEVMDAIPCDAIIYHDGFWHWHDVTTVNEKLNWIVGRPVQQDLLPEALLTGHFSEGYLTELHPQANAWAGQIAKQLHTGLFLTFDYGFPETEYYHPQRSTGTLMAHHRHHAIQDPFYLPGLCDITTHIAWTQIARSVLNKTVDDVYLSNQAGYLLDAGIGDIALEIGDPSNPKTFLPISNALQKLLSEAEMGELFKVFAFSKNLNAALPDVLHYTLEDLPGLRGRNRLSSC</sequence>
<proteinExistence type="predicted"/>
<dbReference type="PANTHER" id="PTHR12049">
    <property type="entry name" value="PROTEIN ARGININE METHYLTRANSFERASE NDUFAF7, MITOCHONDRIAL"/>
    <property type="match status" value="1"/>
</dbReference>
<gene>
    <name evidence="3" type="ORF">DCO16_10715</name>
</gene>
<dbReference type="EMBL" id="CP028941">
    <property type="protein sequence ID" value="QKM63467.1"/>
    <property type="molecule type" value="Genomic_DNA"/>
</dbReference>
<dbReference type="Proteomes" id="UP000500806">
    <property type="component" value="Chromosome"/>
</dbReference>
<dbReference type="PANTHER" id="PTHR12049:SF7">
    <property type="entry name" value="PROTEIN ARGININE METHYLTRANSFERASE NDUFAF7, MITOCHONDRIAL"/>
    <property type="match status" value="1"/>
</dbReference>
<dbReference type="InterPro" id="IPR003788">
    <property type="entry name" value="NDUFAF7"/>
</dbReference>
<dbReference type="Pfam" id="PF02636">
    <property type="entry name" value="Methyltransf_28"/>
    <property type="match status" value="1"/>
</dbReference>
<reference evidence="3 4" key="1">
    <citation type="submission" date="2018-04" db="EMBL/GenBank/DDBJ databases">
        <title>Polynucleobacter sp. LimPoW16 genome.</title>
        <authorList>
            <person name="Hahn M.W."/>
        </authorList>
    </citation>
    <scope>NUCLEOTIDE SEQUENCE [LARGE SCALE GENOMIC DNA]</scope>
    <source>
        <strain evidence="3 4">LimPoW16</strain>
    </source>
</reference>
<keyword evidence="4" id="KW-1185">Reference proteome</keyword>
<protein>
    <submittedName>
        <fullName evidence="3">SAM-dependent methyltransferase</fullName>
    </submittedName>
</protein>
<dbReference type="RefSeq" id="WP_173943637.1">
    <property type="nucleotide sequence ID" value="NZ_CBCSCD010000002.1"/>
</dbReference>
<dbReference type="GO" id="GO:0035243">
    <property type="term" value="F:protein-arginine omega-N symmetric methyltransferase activity"/>
    <property type="evidence" value="ECO:0007669"/>
    <property type="project" value="TreeGrafter"/>
</dbReference>
<evidence type="ECO:0000256" key="2">
    <source>
        <dbReference type="ARBA" id="ARBA00022679"/>
    </source>
</evidence>
<evidence type="ECO:0000256" key="1">
    <source>
        <dbReference type="ARBA" id="ARBA00022603"/>
    </source>
</evidence>
<dbReference type="AlphaFoldDB" id="A0A6M9PWZ9"/>
<evidence type="ECO:0000313" key="3">
    <source>
        <dbReference type="EMBL" id="QKM63467.1"/>
    </source>
</evidence>
<name>A0A6M9PWZ9_9BURK</name>
<evidence type="ECO:0000313" key="4">
    <source>
        <dbReference type="Proteomes" id="UP000500806"/>
    </source>
</evidence>
<dbReference type="KEGG" id="pani:DCO16_10715"/>